<name>A0AAD6TDG0_9AGAR</name>
<dbReference type="Proteomes" id="UP001218188">
    <property type="component" value="Unassembled WGS sequence"/>
</dbReference>
<dbReference type="Gene3D" id="2.120.10.70">
    <property type="entry name" value="Fucose-specific lectin"/>
    <property type="match status" value="1"/>
</dbReference>
<evidence type="ECO:0000313" key="3">
    <source>
        <dbReference type="Proteomes" id="UP001218188"/>
    </source>
</evidence>
<dbReference type="EMBL" id="JARJCM010000013">
    <property type="protein sequence ID" value="KAJ7042318.1"/>
    <property type="molecule type" value="Genomic_DNA"/>
</dbReference>
<evidence type="ECO:0000256" key="1">
    <source>
        <dbReference type="SAM" id="SignalP"/>
    </source>
</evidence>
<evidence type="ECO:0008006" key="4">
    <source>
        <dbReference type="Google" id="ProtNLM"/>
    </source>
</evidence>
<proteinExistence type="predicted"/>
<organism evidence="2 3">
    <name type="scientific">Mycena alexandri</name>
    <dbReference type="NCBI Taxonomy" id="1745969"/>
    <lineage>
        <taxon>Eukaryota</taxon>
        <taxon>Fungi</taxon>
        <taxon>Dikarya</taxon>
        <taxon>Basidiomycota</taxon>
        <taxon>Agaricomycotina</taxon>
        <taxon>Agaricomycetes</taxon>
        <taxon>Agaricomycetidae</taxon>
        <taxon>Agaricales</taxon>
        <taxon>Marasmiineae</taxon>
        <taxon>Mycenaceae</taxon>
        <taxon>Mycena</taxon>
    </lineage>
</organism>
<feature type="signal peptide" evidence="1">
    <location>
        <begin position="1"/>
        <end position="18"/>
    </location>
</feature>
<keyword evidence="1" id="KW-0732">Signal</keyword>
<gene>
    <name evidence="2" type="ORF">C8F04DRAFT_98416</name>
</gene>
<reference evidence="2" key="1">
    <citation type="submission" date="2023-03" db="EMBL/GenBank/DDBJ databases">
        <title>Massive genome expansion in bonnet fungi (Mycena s.s.) driven by repeated elements and novel gene families across ecological guilds.</title>
        <authorList>
            <consortium name="Lawrence Berkeley National Laboratory"/>
            <person name="Harder C.B."/>
            <person name="Miyauchi S."/>
            <person name="Viragh M."/>
            <person name="Kuo A."/>
            <person name="Thoen E."/>
            <person name="Andreopoulos B."/>
            <person name="Lu D."/>
            <person name="Skrede I."/>
            <person name="Drula E."/>
            <person name="Henrissat B."/>
            <person name="Morin E."/>
            <person name="Kohler A."/>
            <person name="Barry K."/>
            <person name="LaButti K."/>
            <person name="Morin E."/>
            <person name="Salamov A."/>
            <person name="Lipzen A."/>
            <person name="Mereny Z."/>
            <person name="Hegedus B."/>
            <person name="Baldrian P."/>
            <person name="Stursova M."/>
            <person name="Weitz H."/>
            <person name="Taylor A."/>
            <person name="Grigoriev I.V."/>
            <person name="Nagy L.G."/>
            <person name="Martin F."/>
            <person name="Kauserud H."/>
        </authorList>
    </citation>
    <scope>NUCLEOTIDE SEQUENCE</scope>
    <source>
        <strain evidence="2">CBHHK200</strain>
    </source>
</reference>
<protein>
    <recommendedName>
        <fullName evidence="4">Fucose-specific lectin</fullName>
    </recommendedName>
</protein>
<feature type="chain" id="PRO_5041914147" description="Fucose-specific lectin" evidence="1">
    <location>
        <begin position="19"/>
        <end position="192"/>
    </location>
</feature>
<keyword evidence="3" id="KW-1185">Reference proteome</keyword>
<evidence type="ECO:0000313" key="2">
    <source>
        <dbReference type="EMBL" id="KAJ7042318.1"/>
    </source>
</evidence>
<dbReference type="AlphaFoldDB" id="A0AAD6TDG0"/>
<accession>A0AAD6TDG0</accession>
<comment type="caution">
    <text evidence="2">The sequence shown here is derived from an EMBL/GenBank/DDBJ whole genome shotgun (WGS) entry which is preliminary data.</text>
</comment>
<sequence>MIFFKLFLTLSLTGAVHSATMNITGPHALAVPFFSGGSASINQLANGDTRIYHQVADGSIWEIVASGPFTKPALEAQTLLVPADEVHLNSPVVATSVDGSFADVHVFFFSPTLVVSEYIWTSGIGWTGGPSCTACLTTSGFTAASAQFLYAAENLAANAPSTLRVGFNGAEAPGSLSELNKVGGVWQLDLMS</sequence>